<evidence type="ECO:0000313" key="1">
    <source>
        <dbReference type="EMBL" id="AXI99962.1"/>
    </source>
</evidence>
<organism evidence="1 2">
    <name type="scientific">Cyclonatronum proteinivorum</name>
    <dbReference type="NCBI Taxonomy" id="1457365"/>
    <lineage>
        <taxon>Bacteria</taxon>
        <taxon>Pseudomonadati</taxon>
        <taxon>Balneolota</taxon>
        <taxon>Balneolia</taxon>
        <taxon>Balneolales</taxon>
        <taxon>Cyclonatronaceae</taxon>
        <taxon>Cyclonatronum</taxon>
    </lineage>
</organism>
<keyword evidence="2" id="KW-1185">Reference proteome</keyword>
<dbReference type="KEGG" id="cprv:CYPRO_0679"/>
<sequence>MSNSLKIICLLVILHSLGISLQAQSLSQVMSQFEHIEHIGPARLPLNIAFTDNRWDQTNQIPLSVLENRMLSSDLIDTDTRSIVQGTGNDITLRVEVDFLGLYRTESGFWGGRSIIKVYDEGRNVFVGHANFDEMYRRARRPSREETDRWAFNVMDNVTDILSQLIIAYAERNSSHIRKVETFGCTPVSGQRADRADRTRALYEAFRRGANQAWGHQLESITTITDLYDVEDIIRVSGSGRITTYEIDESKTVITSDNHLCLFVNMNVQQ</sequence>
<proteinExistence type="predicted"/>
<protein>
    <submittedName>
        <fullName evidence="1">Uncharacterized protein</fullName>
    </submittedName>
</protein>
<name>A0A345UHL1_9BACT</name>
<gene>
    <name evidence="1" type="ORF">CYPRO_0679</name>
</gene>
<dbReference type="EMBL" id="CP027806">
    <property type="protein sequence ID" value="AXI99962.1"/>
    <property type="molecule type" value="Genomic_DNA"/>
</dbReference>
<dbReference type="AlphaFoldDB" id="A0A345UHL1"/>
<reference evidence="1 2" key="1">
    <citation type="submission" date="2018-03" db="EMBL/GenBank/DDBJ databases">
        <title>Phenotypic and genomic properties of Cyclonatronum proteinivorum gen. nov., sp. nov., a haloalkaliphilic bacteroidete from soda lakes possessing Na+-translocating rhodopsin.</title>
        <authorList>
            <person name="Toshchakov S.V."/>
            <person name="Korzhenkov A."/>
            <person name="Samarov N.I."/>
            <person name="Kublanov I.V."/>
            <person name="Muntyan M.S."/>
            <person name="Sorokin D.Y."/>
        </authorList>
    </citation>
    <scope>NUCLEOTIDE SEQUENCE [LARGE SCALE GENOMIC DNA]</scope>
    <source>
        <strain evidence="1 2">Omega</strain>
    </source>
</reference>
<evidence type="ECO:0000313" key="2">
    <source>
        <dbReference type="Proteomes" id="UP000254808"/>
    </source>
</evidence>
<dbReference type="Proteomes" id="UP000254808">
    <property type="component" value="Chromosome"/>
</dbReference>
<accession>A0A345UHL1</accession>